<keyword evidence="3 5" id="KW-1133">Transmembrane helix</keyword>
<evidence type="ECO:0000256" key="4">
    <source>
        <dbReference type="ARBA" id="ARBA00023136"/>
    </source>
</evidence>
<keyword evidence="7" id="KW-1185">Reference proteome</keyword>
<reference evidence="6 7" key="1">
    <citation type="submission" date="2017-06" db="EMBL/GenBank/DDBJ databases">
        <authorList>
            <person name="Kim H.J."/>
            <person name="Triplett B.A."/>
        </authorList>
    </citation>
    <scope>NUCLEOTIDE SEQUENCE [LARGE SCALE GENOMIC DNA]</scope>
    <source>
        <strain evidence="6 7">CGMCC 4.1858</strain>
    </source>
</reference>
<evidence type="ECO:0000256" key="2">
    <source>
        <dbReference type="ARBA" id="ARBA00022692"/>
    </source>
</evidence>
<organism evidence="6 7">
    <name type="scientific">Actinacidiphila glaucinigra</name>
    <dbReference type="NCBI Taxonomy" id="235986"/>
    <lineage>
        <taxon>Bacteria</taxon>
        <taxon>Bacillati</taxon>
        <taxon>Actinomycetota</taxon>
        <taxon>Actinomycetes</taxon>
        <taxon>Kitasatosporales</taxon>
        <taxon>Streptomycetaceae</taxon>
        <taxon>Actinacidiphila</taxon>
    </lineage>
</organism>
<evidence type="ECO:0000256" key="1">
    <source>
        <dbReference type="ARBA" id="ARBA00004141"/>
    </source>
</evidence>
<evidence type="ECO:0000256" key="3">
    <source>
        <dbReference type="ARBA" id="ARBA00022989"/>
    </source>
</evidence>
<feature type="transmembrane region" description="Helical" evidence="5">
    <location>
        <begin position="33"/>
        <end position="64"/>
    </location>
</feature>
<name>A0A239K9Q9_9ACTN</name>
<dbReference type="AlphaFoldDB" id="A0A239K9Q9"/>
<keyword evidence="4 5" id="KW-0472">Membrane</keyword>
<dbReference type="EMBL" id="FZOF01000015">
    <property type="protein sequence ID" value="SNT14741.1"/>
    <property type="molecule type" value="Genomic_DNA"/>
</dbReference>
<comment type="subcellular location">
    <subcellularLocation>
        <location evidence="1">Membrane</location>
        <topology evidence="1">Multi-pass membrane protein</topology>
    </subcellularLocation>
</comment>
<dbReference type="Pfam" id="PF09685">
    <property type="entry name" value="MamF_MmsF"/>
    <property type="match status" value="1"/>
</dbReference>
<evidence type="ECO:0000256" key="5">
    <source>
        <dbReference type="SAM" id="Phobius"/>
    </source>
</evidence>
<dbReference type="InterPro" id="IPR019109">
    <property type="entry name" value="MamF_MmsF"/>
</dbReference>
<gene>
    <name evidence="6" type="ORF">SAMN05216252_11564</name>
</gene>
<keyword evidence="2 5" id="KW-0812">Transmembrane</keyword>
<sequence>MPPPPPYGHGHGYAHGPLPYPPPPMRPPTTPAMWAHLGALLTLVAGSSMCCIGWALAWVTPLVIRSNQHNKHDPFIRHHAAQAINYGITTAIVGLLAVAGYVGGLVSLAAHDDGGPGWLPVVGFGLLALAVLHLLAGLILCIVGSTKANGGQWWSYPKFFALPFVRG</sequence>
<feature type="transmembrane region" description="Helical" evidence="5">
    <location>
        <begin position="118"/>
        <end position="143"/>
    </location>
</feature>
<evidence type="ECO:0000313" key="7">
    <source>
        <dbReference type="Proteomes" id="UP000198280"/>
    </source>
</evidence>
<evidence type="ECO:0000313" key="6">
    <source>
        <dbReference type="EMBL" id="SNT14741.1"/>
    </source>
</evidence>
<proteinExistence type="predicted"/>
<protein>
    <submittedName>
        <fullName evidence="6">Uncharacterized conserved protein, Tic20 family</fullName>
    </submittedName>
</protein>
<accession>A0A239K9Q9</accession>
<dbReference type="Proteomes" id="UP000198280">
    <property type="component" value="Unassembled WGS sequence"/>
</dbReference>
<feature type="transmembrane region" description="Helical" evidence="5">
    <location>
        <begin position="84"/>
        <end position="106"/>
    </location>
</feature>